<evidence type="ECO:0000313" key="2">
    <source>
        <dbReference type="Proteomes" id="UP000260943"/>
    </source>
</evidence>
<name>A0A3E4QWR2_9ACTN</name>
<gene>
    <name evidence="1" type="ORF">DXC81_02535</name>
</gene>
<accession>A0A3E4QWR2</accession>
<proteinExistence type="predicted"/>
<dbReference type="AlphaFoldDB" id="A0A3E4QWR2"/>
<sequence length="376" mass="41759">MWNGATMKETEINNILSKGANLLDITPSMFEEATSHYKAVGEFLGNHGVDADISPCGSILTGTVVRPYSDDDDAYFDIDVLVNRPGFGRASNAPGEARGPVDEALLGSDRYGDMTEECDECITIEYVSNGIEGGFRLDLNTCIDDRENPRAQTCETYPEYADYAVSMAWENPERWHGSNPRGLCQWFVDKNERFAAPGRAQRKARILKESRGVYASIEDVPDSLDRSEMQRAVQVLKRSRDEFYHRRVRTDKAPASCVITVIIGILSDDLPDDATVIDFLEGFFRCARSLTETRSLSNPVYDEDLLQEWGDEDFDLLVSWTEEIERSLGSLRYGTRTKASVAAEAIFGSKVGSRSMPVVTAAAAPSVVVPSKPWSM</sequence>
<organism evidence="1 2">
    <name type="scientific">Collinsella tanakaei</name>
    <dbReference type="NCBI Taxonomy" id="626935"/>
    <lineage>
        <taxon>Bacteria</taxon>
        <taxon>Bacillati</taxon>
        <taxon>Actinomycetota</taxon>
        <taxon>Coriobacteriia</taxon>
        <taxon>Coriobacteriales</taxon>
        <taxon>Coriobacteriaceae</taxon>
        <taxon>Collinsella</taxon>
    </lineage>
</organism>
<dbReference type="EMBL" id="QSRJ01000002">
    <property type="protein sequence ID" value="RGL11679.1"/>
    <property type="molecule type" value="Genomic_DNA"/>
</dbReference>
<protein>
    <recommendedName>
        <fullName evidence="3">Nucleotidyltransferase</fullName>
    </recommendedName>
</protein>
<evidence type="ECO:0000313" key="1">
    <source>
        <dbReference type="EMBL" id="RGL11679.1"/>
    </source>
</evidence>
<dbReference type="Proteomes" id="UP000260943">
    <property type="component" value="Unassembled WGS sequence"/>
</dbReference>
<reference evidence="1 2" key="1">
    <citation type="submission" date="2018-08" db="EMBL/GenBank/DDBJ databases">
        <title>A genome reference for cultivated species of the human gut microbiota.</title>
        <authorList>
            <person name="Zou Y."/>
            <person name="Xue W."/>
            <person name="Luo G."/>
        </authorList>
    </citation>
    <scope>NUCLEOTIDE SEQUENCE [LARGE SCALE GENOMIC DNA]</scope>
    <source>
        <strain evidence="1 2">TF08-14</strain>
    </source>
</reference>
<comment type="caution">
    <text evidence="1">The sequence shown here is derived from an EMBL/GenBank/DDBJ whole genome shotgun (WGS) entry which is preliminary data.</text>
</comment>
<evidence type="ECO:0008006" key="3">
    <source>
        <dbReference type="Google" id="ProtNLM"/>
    </source>
</evidence>